<sequence length="64" mass="6938">MHKVEKGKTLNPVNAKFNYSRMADKKSSPILVILGILWGVSGALVKAKFKNGGSGAELWFACMV</sequence>
<name>A0A444X399_ARAHY</name>
<protein>
    <submittedName>
        <fullName evidence="2">Uncharacterized protein</fullName>
    </submittedName>
</protein>
<keyword evidence="1" id="KW-0812">Transmembrane</keyword>
<evidence type="ECO:0000313" key="2">
    <source>
        <dbReference type="EMBL" id="RYQ84127.1"/>
    </source>
</evidence>
<feature type="transmembrane region" description="Helical" evidence="1">
    <location>
        <begin position="27"/>
        <end position="45"/>
    </location>
</feature>
<evidence type="ECO:0000256" key="1">
    <source>
        <dbReference type="SAM" id="Phobius"/>
    </source>
</evidence>
<keyword evidence="1" id="KW-0472">Membrane</keyword>
<evidence type="ECO:0000313" key="3">
    <source>
        <dbReference type="Proteomes" id="UP000289738"/>
    </source>
</evidence>
<organism evidence="2 3">
    <name type="scientific">Arachis hypogaea</name>
    <name type="common">Peanut</name>
    <dbReference type="NCBI Taxonomy" id="3818"/>
    <lineage>
        <taxon>Eukaryota</taxon>
        <taxon>Viridiplantae</taxon>
        <taxon>Streptophyta</taxon>
        <taxon>Embryophyta</taxon>
        <taxon>Tracheophyta</taxon>
        <taxon>Spermatophyta</taxon>
        <taxon>Magnoliopsida</taxon>
        <taxon>eudicotyledons</taxon>
        <taxon>Gunneridae</taxon>
        <taxon>Pentapetalae</taxon>
        <taxon>rosids</taxon>
        <taxon>fabids</taxon>
        <taxon>Fabales</taxon>
        <taxon>Fabaceae</taxon>
        <taxon>Papilionoideae</taxon>
        <taxon>50 kb inversion clade</taxon>
        <taxon>dalbergioids sensu lato</taxon>
        <taxon>Dalbergieae</taxon>
        <taxon>Pterocarpus clade</taxon>
        <taxon>Arachis</taxon>
    </lineage>
</organism>
<keyword evidence="3" id="KW-1185">Reference proteome</keyword>
<dbReference type="AlphaFoldDB" id="A0A444X399"/>
<comment type="caution">
    <text evidence="2">The sequence shown here is derived from an EMBL/GenBank/DDBJ whole genome shotgun (WGS) entry which is preliminary data.</text>
</comment>
<keyword evidence="1" id="KW-1133">Transmembrane helix</keyword>
<proteinExistence type="predicted"/>
<dbReference type="EMBL" id="SDMP01000020">
    <property type="protein sequence ID" value="RYQ84127.1"/>
    <property type="molecule type" value="Genomic_DNA"/>
</dbReference>
<gene>
    <name evidence="2" type="ORF">Ahy_B10g103063</name>
</gene>
<dbReference type="Proteomes" id="UP000289738">
    <property type="component" value="Chromosome B10"/>
</dbReference>
<accession>A0A444X399</accession>
<reference evidence="2 3" key="1">
    <citation type="submission" date="2019-01" db="EMBL/GenBank/DDBJ databases">
        <title>Sequencing of cultivated peanut Arachis hypogaea provides insights into genome evolution and oil improvement.</title>
        <authorList>
            <person name="Chen X."/>
        </authorList>
    </citation>
    <scope>NUCLEOTIDE SEQUENCE [LARGE SCALE GENOMIC DNA]</scope>
    <source>
        <strain evidence="3">cv. Fuhuasheng</strain>
        <tissue evidence="2">Leaves</tissue>
    </source>
</reference>